<protein>
    <submittedName>
        <fullName evidence="2">Protein kinase</fullName>
    </submittedName>
</protein>
<organism evidence="2 3">
    <name type="scientific">Candidatus Anaerobutyricum stercoris</name>
    <dbReference type="NCBI Taxonomy" id="2838457"/>
    <lineage>
        <taxon>Bacteria</taxon>
        <taxon>Bacillati</taxon>
        <taxon>Bacillota</taxon>
        <taxon>Clostridia</taxon>
        <taxon>Lachnospirales</taxon>
        <taxon>Lachnospiraceae</taxon>
        <taxon>Anaerobutyricum</taxon>
    </lineage>
</organism>
<dbReference type="InterPro" id="IPR000719">
    <property type="entry name" value="Prot_kinase_dom"/>
</dbReference>
<keyword evidence="2" id="KW-0808">Transferase</keyword>
<sequence>MICYFEEGETFTWIRDRERSGEELVIPLKMIKESHRTGNKQAMIASDIRTGKKYFVKVLFCSNLEQIYVEKESKVQLYSPYIIRIYGGMLDEKNKRFITLVEYINERDLSDLVSSHGIAGHTWNEKMKSCNTIALKFLYGIDHYMSMHRQDPIVHRDLKPENILASPDGSTVKIIDFDWVHLHASNVTVMTRREQKGTPGYADPRYWNSYICRKEMDIYSAGLVLYYLYTGHHHFFGNEELQRYMVGDDYAYQLKEMPGIDERLVHIIARMIAREEERYGDIREVIADMENYLKSAGRMPELPELLREKDGGDTIRFSYKVGDVKYSPYMKNYRFVPIEFGRKQERSQNGKMSGHIMSFYRTGDKIRAVLLHEDCHKVVVKAEDHVSEGDIFSYVGTNIEVLQIKRRHT</sequence>
<evidence type="ECO:0000259" key="1">
    <source>
        <dbReference type="PROSITE" id="PS50011"/>
    </source>
</evidence>
<comment type="caution">
    <text evidence="2">The sequence shown here is derived from an EMBL/GenBank/DDBJ whole genome shotgun (WGS) entry which is preliminary data.</text>
</comment>
<dbReference type="PROSITE" id="PS50011">
    <property type="entry name" value="PROTEIN_KINASE_DOM"/>
    <property type="match status" value="1"/>
</dbReference>
<dbReference type="EMBL" id="DXBR01000113">
    <property type="protein sequence ID" value="HIZ40715.1"/>
    <property type="molecule type" value="Genomic_DNA"/>
</dbReference>
<gene>
    <name evidence="2" type="ORF">H9968_12500</name>
</gene>
<dbReference type="Pfam" id="PF00069">
    <property type="entry name" value="Pkinase"/>
    <property type="match status" value="1"/>
</dbReference>
<dbReference type="Gene3D" id="1.10.510.10">
    <property type="entry name" value="Transferase(Phosphotransferase) domain 1"/>
    <property type="match status" value="1"/>
</dbReference>
<dbReference type="PANTHER" id="PTHR44167">
    <property type="entry name" value="OVARIAN-SPECIFIC SERINE/THREONINE-PROTEIN KINASE LOK-RELATED"/>
    <property type="match status" value="1"/>
</dbReference>
<name>A0A9D2J867_9FIRM</name>
<proteinExistence type="predicted"/>
<dbReference type="SUPFAM" id="SSF56112">
    <property type="entry name" value="Protein kinase-like (PK-like)"/>
    <property type="match status" value="1"/>
</dbReference>
<evidence type="ECO:0000313" key="3">
    <source>
        <dbReference type="Proteomes" id="UP000824049"/>
    </source>
</evidence>
<dbReference type="GO" id="GO:0004672">
    <property type="term" value="F:protein kinase activity"/>
    <property type="evidence" value="ECO:0007669"/>
    <property type="project" value="InterPro"/>
</dbReference>
<dbReference type="PANTHER" id="PTHR44167:SF24">
    <property type="entry name" value="SERINE_THREONINE-PROTEIN KINASE CHK2"/>
    <property type="match status" value="1"/>
</dbReference>
<dbReference type="InterPro" id="IPR011009">
    <property type="entry name" value="Kinase-like_dom_sf"/>
</dbReference>
<reference evidence="2" key="2">
    <citation type="submission" date="2021-04" db="EMBL/GenBank/DDBJ databases">
        <authorList>
            <person name="Gilroy R."/>
        </authorList>
    </citation>
    <scope>NUCLEOTIDE SEQUENCE</scope>
    <source>
        <strain evidence="2">CHK179-28034</strain>
    </source>
</reference>
<dbReference type="Proteomes" id="UP000824049">
    <property type="component" value="Unassembled WGS sequence"/>
</dbReference>
<evidence type="ECO:0000313" key="2">
    <source>
        <dbReference type="EMBL" id="HIZ40715.1"/>
    </source>
</evidence>
<feature type="domain" description="Protein kinase" evidence="1">
    <location>
        <begin position="28"/>
        <end position="293"/>
    </location>
</feature>
<dbReference type="GO" id="GO:0005524">
    <property type="term" value="F:ATP binding"/>
    <property type="evidence" value="ECO:0007669"/>
    <property type="project" value="InterPro"/>
</dbReference>
<dbReference type="SMART" id="SM00220">
    <property type="entry name" value="S_TKc"/>
    <property type="match status" value="1"/>
</dbReference>
<accession>A0A9D2J867</accession>
<dbReference type="AlphaFoldDB" id="A0A9D2J867"/>
<reference evidence="2" key="1">
    <citation type="journal article" date="2021" name="PeerJ">
        <title>Extensive microbial diversity within the chicken gut microbiome revealed by metagenomics and culture.</title>
        <authorList>
            <person name="Gilroy R."/>
            <person name="Ravi A."/>
            <person name="Getino M."/>
            <person name="Pursley I."/>
            <person name="Horton D.L."/>
            <person name="Alikhan N.F."/>
            <person name="Baker D."/>
            <person name="Gharbi K."/>
            <person name="Hall N."/>
            <person name="Watson M."/>
            <person name="Adriaenssens E.M."/>
            <person name="Foster-Nyarko E."/>
            <person name="Jarju S."/>
            <person name="Secka A."/>
            <person name="Antonio M."/>
            <person name="Oren A."/>
            <person name="Chaudhuri R.R."/>
            <person name="La Ragione R."/>
            <person name="Hildebrand F."/>
            <person name="Pallen M.J."/>
        </authorList>
    </citation>
    <scope>NUCLEOTIDE SEQUENCE</scope>
    <source>
        <strain evidence="2">CHK179-28034</strain>
    </source>
</reference>
<keyword evidence="2" id="KW-0418">Kinase</keyword>